<dbReference type="InterPro" id="IPR036388">
    <property type="entry name" value="WH-like_DNA-bd_sf"/>
</dbReference>
<dbReference type="GO" id="GO:0006950">
    <property type="term" value="P:response to stress"/>
    <property type="evidence" value="ECO:0007669"/>
    <property type="project" value="TreeGrafter"/>
</dbReference>
<dbReference type="Gene3D" id="1.10.10.10">
    <property type="entry name" value="Winged helix-like DNA-binding domain superfamily/Winged helix DNA-binding domain"/>
    <property type="match status" value="1"/>
</dbReference>
<dbReference type="InterPro" id="IPR039422">
    <property type="entry name" value="MarR/SlyA-like"/>
</dbReference>
<dbReference type="PANTHER" id="PTHR33164">
    <property type="entry name" value="TRANSCRIPTIONAL REGULATOR, MARR FAMILY"/>
    <property type="match status" value="1"/>
</dbReference>
<gene>
    <name evidence="2" type="ORF">CUV01_15385</name>
</gene>
<dbReference type="SMART" id="SM00347">
    <property type="entry name" value="HTH_MARR"/>
    <property type="match status" value="1"/>
</dbReference>
<dbReference type="PROSITE" id="PS50995">
    <property type="entry name" value="HTH_MARR_2"/>
    <property type="match status" value="1"/>
</dbReference>
<dbReference type="Proteomes" id="UP000233742">
    <property type="component" value="Chromosome"/>
</dbReference>
<dbReference type="PANTHER" id="PTHR33164:SF57">
    <property type="entry name" value="MARR-FAMILY TRANSCRIPTIONAL REGULATOR"/>
    <property type="match status" value="1"/>
</dbReference>
<dbReference type="InterPro" id="IPR000835">
    <property type="entry name" value="HTH_MarR-typ"/>
</dbReference>
<sequence>MSVQVPDFDLSGFLPYRISVAAQRISTGLASQYREIHDISRADWRVLVHLLDSGEAGVGELGQMVNLEKSKVSRAAARLAEQGLIVKIENESDRRLVRMSLTEKGHALMARLLPVALAYQERLETLLGDHLDAVNAALDILNTEDLS</sequence>
<dbReference type="PRINTS" id="PR00598">
    <property type="entry name" value="HTHMARR"/>
</dbReference>
<evidence type="ECO:0000259" key="1">
    <source>
        <dbReference type="PROSITE" id="PS50995"/>
    </source>
</evidence>
<organism evidence="2 3">
    <name type="scientific">Paracoccus tegillarcae</name>
    <dbReference type="NCBI Taxonomy" id="1529068"/>
    <lineage>
        <taxon>Bacteria</taxon>
        <taxon>Pseudomonadati</taxon>
        <taxon>Pseudomonadota</taxon>
        <taxon>Alphaproteobacteria</taxon>
        <taxon>Rhodobacterales</taxon>
        <taxon>Paracoccaceae</taxon>
        <taxon>Paracoccus</taxon>
    </lineage>
</organism>
<dbReference type="AlphaFoldDB" id="A0A2K9EJL6"/>
<dbReference type="OrthoDB" id="8906692at2"/>
<accession>A0A2K9EJL6</accession>
<keyword evidence="3" id="KW-1185">Reference proteome</keyword>
<dbReference type="GO" id="GO:0003700">
    <property type="term" value="F:DNA-binding transcription factor activity"/>
    <property type="evidence" value="ECO:0007669"/>
    <property type="project" value="InterPro"/>
</dbReference>
<dbReference type="InterPro" id="IPR036390">
    <property type="entry name" value="WH_DNA-bd_sf"/>
</dbReference>
<name>A0A2K9EJL6_9RHOB</name>
<reference evidence="2 3" key="1">
    <citation type="submission" date="2017-12" db="EMBL/GenBank/DDBJ databases">
        <authorList>
            <person name="Hurst M.R.H."/>
        </authorList>
    </citation>
    <scope>NUCLEOTIDE SEQUENCE [LARGE SCALE GENOMIC DNA]</scope>
    <source>
        <strain evidence="2 3">BM15</strain>
    </source>
</reference>
<proteinExistence type="predicted"/>
<dbReference type="SUPFAM" id="SSF46785">
    <property type="entry name" value="Winged helix' DNA-binding domain"/>
    <property type="match status" value="1"/>
</dbReference>
<dbReference type="Pfam" id="PF12802">
    <property type="entry name" value="MarR_2"/>
    <property type="match status" value="1"/>
</dbReference>
<feature type="domain" description="HTH marR-type" evidence="1">
    <location>
        <begin position="11"/>
        <end position="147"/>
    </location>
</feature>
<evidence type="ECO:0000313" key="3">
    <source>
        <dbReference type="Proteomes" id="UP000233742"/>
    </source>
</evidence>
<dbReference type="RefSeq" id="WP_101461240.1">
    <property type="nucleotide sequence ID" value="NZ_CP025408.1"/>
</dbReference>
<dbReference type="EMBL" id="CP025408">
    <property type="protein sequence ID" value="AUH34579.1"/>
    <property type="molecule type" value="Genomic_DNA"/>
</dbReference>
<evidence type="ECO:0000313" key="2">
    <source>
        <dbReference type="EMBL" id="AUH34579.1"/>
    </source>
</evidence>
<protein>
    <submittedName>
        <fullName evidence="2">MarR family transcriptional regulator</fullName>
    </submittedName>
</protein>
<dbReference type="KEGG" id="paro:CUV01_15385"/>